<organism evidence="2 3">
    <name type="scientific">Monilinia vaccinii-corymbosi</name>
    <dbReference type="NCBI Taxonomy" id="61207"/>
    <lineage>
        <taxon>Eukaryota</taxon>
        <taxon>Fungi</taxon>
        <taxon>Dikarya</taxon>
        <taxon>Ascomycota</taxon>
        <taxon>Pezizomycotina</taxon>
        <taxon>Leotiomycetes</taxon>
        <taxon>Helotiales</taxon>
        <taxon>Sclerotiniaceae</taxon>
        <taxon>Monilinia</taxon>
    </lineage>
</organism>
<feature type="region of interest" description="Disordered" evidence="1">
    <location>
        <begin position="150"/>
        <end position="177"/>
    </location>
</feature>
<evidence type="ECO:0000313" key="3">
    <source>
        <dbReference type="Proteomes" id="UP000672032"/>
    </source>
</evidence>
<feature type="region of interest" description="Disordered" evidence="1">
    <location>
        <begin position="294"/>
        <end position="321"/>
    </location>
</feature>
<gene>
    <name evidence="2" type="ORF">DSL72_009482</name>
</gene>
<name>A0A8A3PR72_9HELO</name>
<dbReference type="EMBL" id="CP063412">
    <property type="protein sequence ID" value="QSZ37384.1"/>
    <property type="molecule type" value="Genomic_DNA"/>
</dbReference>
<feature type="compositionally biased region" description="Low complexity" evidence="1">
    <location>
        <begin position="1"/>
        <end position="14"/>
    </location>
</feature>
<reference evidence="2" key="1">
    <citation type="submission" date="2020-10" db="EMBL/GenBank/DDBJ databases">
        <title>Genome Sequence of Monilinia vaccinii-corymbosi Sheds Light on Mummy Berry Disease Infection of Blueberry and Mating Type.</title>
        <authorList>
            <person name="Yow A.G."/>
            <person name="Zhang Y."/>
            <person name="Bansal K."/>
            <person name="Eacker S.M."/>
            <person name="Sullivan S."/>
            <person name="Liachko I."/>
            <person name="Cubeta M.A."/>
            <person name="Rollins J.A."/>
            <person name="Ashrafi H."/>
        </authorList>
    </citation>
    <scope>NUCLEOTIDE SEQUENCE</scope>
    <source>
        <strain evidence="2">RL-1</strain>
    </source>
</reference>
<evidence type="ECO:0008006" key="4">
    <source>
        <dbReference type="Google" id="ProtNLM"/>
    </source>
</evidence>
<dbReference type="OrthoDB" id="194443at2759"/>
<feature type="region of interest" description="Disordered" evidence="1">
    <location>
        <begin position="125"/>
        <end position="144"/>
    </location>
</feature>
<feature type="region of interest" description="Disordered" evidence="1">
    <location>
        <begin position="1"/>
        <end position="36"/>
    </location>
</feature>
<protein>
    <recommendedName>
        <fullName evidence="4">BTB domain-containing protein</fullName>
    </recommendedName>
</protein>
<feature type="compositionally biased region" description="Polar residues" evidence="1">
    <location>
        <begin position="59"/>
        <end position="74"/>
    </location>
</feature>
<feature type="region of interest" description="Disordered" evidence="1">
    <location>
        <begin position="251"/>
        <end position="282"/>
    </location>
</feature>
<evidence type="ECO:0000313" key="2">
    <source>
        <dbReference type="EMBL" id="QSZ37384.1"/>
    </source>
</evidence>
<feature type="compositionally biased region" description="Low complexity" evidence="1">
    <location>
        <begin position="133"/>
        <end position="143"/>
    </location>
</feature>
<keyword evidence="3" id="KW-1185">Reference proteome</keyword>
<dbReference type="AlphaFoldDB" id="A0A8A3PR72"/>
<feature type="compositionally biased region" description="Polar residues" evidence="1">
    <location>
        <begin position="294"/>
        <end position="314"/>
    </location>
</feature>
<proteinExistence type="predicted"/>
<accession>A0A8A3PR72</accession>
<dbReference type="Proteomes" id="UP000672032">
    <property type="component" value="Chromosome 8"/>
</dbReference>
<evidence type="ECO:0000256" key="1">
    <source>
        <dbReference type="SAM" id="MobiDB-lite"/>
    </source>
</evidence>
<sequence length="688" mass="75847">MASSPDSSLTTSSSGKRTGPLFTSYRSGEMIRGSGERAVSREIIDLTIDDLESDEQEGSRVQQSAVKRSKNVTSGFSIGSLEEESFHTADGSTTPTGPANTTCGSILQHKEASGPCISMILNRPSRESKAEGSHSSIDSSSNSEVDIFAGTSLRSKDQPGKSRTQRKVLSGEASTSDQITDTAMINKAIHYSANKGPGDFLTNGHEYASYSSIDSQVPQQEVSLKVYGFPASISKPESKFYIGEATKLKSVSSEKAVSPETSEDEADTAGSTLHHESQTSSSFATLVGKISTLPKSTNLDHTPTSPPNLSTTAKQVEPHVPGALEKEKEFSRIRKILRQRSKNWREERQRTGTLQYTFVPKPPLVPCKRSAKAEILEDERRAKRNKGDIWNDFTYCPVDRLSTSQIPTLGELNNGQDDTETAHLKADSVNVVGAEEGKSLSLSEALDMDKSKELIDGFENAVNAVLGGEGKDAKPELTEETFTIPVEVLKRLERSNRMRNGPNFLTPHDDILYIEVGGQTFAIYEDFILHHVPRLYQSCSAAITHDMAVAPEILQDFEIKVVALLIQWMYSSPADAYSGLSGENDETTHQDCLIQLWVLGKRLEVDGLQIDALDALDRRIKLDQSLDLGSSRWLWDNTSNDDKLREYFIQSCVEDYSNLESKINEFAPAALRETIERKVGWLRDWMGI</sequence>
<feature type="region of interest" description="Disordered" evidence="1">
    <location>
        <begin position="48"/>
        <end position="74"/>
    </location>
</feature>